<dbReference type="OrthoDB" id="4568594at2"/>
<evidence type="ECO:0000256" key="2">
    <source>
        <dbReference type="SAM" id="Phobius"/>
    </source>
</evidence>
<feature type="transmembrane region" description="Helical" evidence="2">
    <location>
        <begin position="21"/>
        <end position="41"/>
    </location>
</feature>
<keyword evidence="2" id="KW-1133">Transmembrane helix</keyword>
<name>A0A4R0HD41_9ACTN</name>
<feature type="compositionally biased region" description="Low complexity" evidence="1">
    <location>
        <begin position="68"/>
        <end position="82"/>
    </location>
</feature>
<dbReference type="RefSeq" id="WP_131339975.1">
    <property type="nucleotide sequence ID" value="NZ_SJJZ01000002.1"/>
</dbReference>
<sequence length="207" mass="22022">MTDNRPAASPDGRPVRSGTRWAIVLAGLAIVAVAVLTVVVLNNDDEPSSTVPAPSTTVTQPGPTVTITATPKPTPSRTSTTSPDHRTFRYQPLWPFTSESAAAVWQQAYRSGGTQPWHLDPAQTALSFTNGFLGFDEIGLVVSKSVRGDEAFVSVGYRADKNPPSVAAVIHLARVGQGDDAPWEVVGTRDSSLTLTQPRYGTSPARR</sequence>
<dbReference type="AlphaFoldDB" id="A0A4R0HD41"/>
<dbReference type="EMBL" id="SJJZ01000002">
    <property type="protein sequence ID" value="TCC08491.1"/>
    <property type="molecule type" value="Genomic_DNA"/>
</dbReference>
<evidence type="ECO:0000313" key="4">
    <source>
        <dbReference type="Proteomes" id="UP000292346"/>
    </source>
</evidence>
<organism evidence="3 4">
    <name type="scientific">Kribbella soli</name>
    <dbReference type="NCBI Taxonomy" id="1124743"/>
    <lineage>
        <taxon>Bacteria</taxon>
        <taxon>Bacillati</taxon>
        <taxon>Actinomycetota</taxon>
        <taxon>Actinomycetes</taxon>
        <taxon>Propionibacteriales</taxon>
        <taxon>Kribbellaceae</taxon>
        <taxon>Kribbella</taxon>
    </lineage>
</organism>
<feature type="compositionally biased region" description="Low complexity" evidence="1">
    <location>
        <begin position="48"/>
        <end position="61"/>
    </location>
</feature>
<dbReference type="Proteomes" id="UP000292346">
    <property type="component" value="Unassembled WGS sequence"/>
</dbReference>
<comment type="caution">
    <text evidence="3">The sequence shown here is derived from an EMBL/GenBank/DDBJ whole genome shotgun (WGS) entry which is preliminary data.</text>
</comment>
<keyword evidence="4" id="KW-1185">Reference proteome</keyword>
<protein>
    <submittedName>
        <fullName evidence="3">Uncharacterized protein</fullName>
    </submittedName>
</protein>
<proteinExistence type="predicted"/>
<keyword evidence="2" id="KW-0472">Membrane</keyword>
<evidence type="ECO:0000256" key="1">
    <source>
        <dbReference type="SAM" id="MobiDB-lite"/>
    </source>
</evidence>
<reference evidence="3 4" key="1">
    <citation type="submission" date="2019-02" db="EMBL/GenBank/DDBJ databases">
        <title>Kribbella capetownensis sp. nov. and Kribbella speibonae sp. nov., isolated from soil.</title>
        <authorList>
            <person name="Curtis S.M."/>
            <person name="Norton I."/>
            <person name="Everest G.J."/>
            <person name="Meyers P.R."/>
        </authorList>
    </citation>
    <scope>NUCLEOTIDE SEQUENCE [LARGE SCALE GENOMIC DNA]</scope>
    <source>
        <strain evidence="3 4">KCTC 29219</strain>
    </source>
</reference>
<accession>A0A4R0HD41</accession>
<feature type="region of interest" description="Disordered" evidence="1">
    <location>
        <begin position="45"/>
        <end position="86"/>
    </location>
</feature>
<keyword evidence="2" id="KW-0812">Transmembrane</keyword>
<gene>
    <name evidence="3" type="ORF">E0H45_21700</name>
</gene>
<evidence type="ECO:0000313" key="3">
    <source>
        <dbReference type="EMBL" id="TCC08491.1"/>
    </source>
</evidence>